<dbReference type="InterPro" id="IPR003034">
    <property type="entry name" value="SAP_dom"/>
</dbReference>
<dbReference type="VEuPathDB" id="FungiDB:ASPBRDRAFT_59521"/>
<gene>
    <name evidence="9" type="ORF">ASPBRDRAFT_59521</name>
</gene>
<sequence>MSKRPHNDNDPGDNSSDNSTGNSSGNFSDNSSDDHDYTYDPFKFPPRPDLFDQTKWAPHVSIEDARIARRFWSLPDTVLGDSLGEQPRHTQSGHRAEEEPAQHALAKNVYDHLMHDHKFLTPVNPTDWQTGWNNTGLNNAVWSFSDIFEGQGFDLGDVTEDLNEVDGQLLRDMKALQLRSALEKRNLSTEGTVPVLRRRLQDYKRKMYHQYRVLPRSNLSHWGIQRDDARKYTIEITDEDDGGIGALDMYTCAILASPYNPAYWLSRAYCHYQQAFFDLAIGDTYRAEYLCDVLYDTYQRTLQPGLYTRICHALEQHIMVQPRDPITGDLSAEATLLRDFNGVNFFIPTLRSATQNVLNLSLMALQCWDDYKTKNSLYEARKLSLDAELMPFQERAKVMEFIAKESKTAKENTDYYFYEKRAGNVPGGRIYPHDADDIDRSADEFTDKATDVFVTQNESLPWKKCKIAVSNNSSHTQLKVIATKDIAEKEIIFVENPPIRGHLEQPTLPIPGPPLRCDNCQRILPAGHLEKYAREFQEGNLREACECITQPVPIAFCPALNEDDPTCAENARARYHFHVCGEDWAWLHDVMRPIRMTDATQAKEGKDGPPYYDCSWEAQTTLLSLLLREIFDITLHRRENRDPNLMAHEIDELLALENPGNWTNRKFLFSLTANIHVPFNILLQLGVDIFRELSFDTWVIQLIMKKLTVNVIPWGPMRLTNTMIIDQKPFPQWEINVRDPGNRLYFDPTFPILYLYPGFSLFNHACRNFNATWAYHEENPNLIILWAYKDIKKGDEIRIPYFHPLDERVSTTTLERALGGPCNCGGTHLDAQYRPPPPPPSPPLPSPSPPPPPSPSPPKKKQAKGKQAKGS</sequence>
<dbReference type="OMA" id="EACECIT"/>
<dbReference type="PANTHER" id="PTHR46402:SF2">
    <property type="entry name" value="HISTONE-LYSINE N-TRIMETHYLTRANSFERASE SMYD5"/>
    <property type="match status" value="1"/>
</dbReference>
<name>A0A1L9U4X0_ASPBC</name>
<evidence type="ECO:0000256" key="1">
    <source>
        <dbReference type="ARBA" id="ARBA00022603"/>
    </source>
</evidence>
<dbReference type="GO" id="GO:0045814">
    <property type="term" value="P:negative regulation of gene expression, epigenetic"/>
    <property type="evidence" value="ECO:0007669"/>
    <property type="project" value="TreeGrafter"/>
</dbReference>
<evidence type="ECO:0000256" key="3">
    <source>
        <dbReference type="ARBA" id="ARBA00022691"/>
    </source>
</evidence>
<keyword evidence="2" id="KW-0808">Transferase</keyword>
<dbReference type="Pfam" id="PF00856">
    <property type="entry name" value="SET"/>
    <property type="match status" value="1"/>
</dbReference>
<reference evidence="10" key="1">
    <citation type="journal article" date="2017" name="Genome Biol.">
        <title>Comparative genomics reveals high biological diversity and specific adaptations in the industrially and medically important fungal genus Aspergillus.</title>
        <authorList>
            <person name="de Vries R.P."/>
            <person name="Riley R."/>
            <person name="Wiebenga A."/>
            <person name="Aguilar-Osorio G."/>
            <person name="Amillis S."/>
            <person name="Uchima C.A."/>
            <person name="Anderluh G."/>
            <person name="Asadollahi M."/>
            <person name="Askin M."/>
            <person name="Barry K."/>
            <person name="Battaglia E."/>
            <person name="Bayram O."/>
            <person name="Benocci T."/>
            <person name="Braus-Stromeyer S.A."/>
            <person name="Caldana C."/>
            <person name="Canovas D."/>
            <person name="Cerqueira G.C."/>
            <person name="Chen F."/>
            <person name="Chen W."/>
            <person name="Choi C."/>
            <person name="Clum A."/>
            <person name="Dos Santos R.A."/>
            <person name="Damasio A.R."/>
            <person name="Diallinas G."/>
            <person name="Emri T."/>
            <person name="Fekete E."/>
            <person name="Flipphi M."/>
            <person name="Freyberg S."/>
            <person name="Gallo A."/>
            <person name="Gournas C."/>
            <person name="Habgood R."/>
            <person name="Hainaut M."/>
            <person name="Harispe M.L."/>
            <person name="Henrissat B."/>
            <person name="Hilden K.S."/>
            <person name="Hope R."/>
            <person name="Hossain A."/>
            <person name="Karabika E."/>
            <person name="Karaffa L."/>
            <person name="Karanyi Z."/>
            <person name="Krasevec N."/>
            <person name="Kuo A."/>
            <person name="Kusch H."/>
            <person name="LaButti K."/>
            <person name="Lagendijk E.L."/>
            <person name="Lapidus A."/>
            <person name="Levasseur A."/>
            <person name="Lindquist E."/>
            <person name="Lipzen A."/>
            <person name="Logrieco A.F."/>
            <person name="MacCabe A."/>
            <person name="Maekelae M.R."/>
            <person name="Malavazi I."/>
            <person name="Melin P."/>
            <person name="Meyer V."/>
            <person name="Mielnichuk N."/>
            <person name="Miskei M."/>
            <person name="Molnar A.P."/>
            <person name="Mule G."/>
            <person name="Ngan C.Y."/>
            <person name="Orejas M."/>
            <person name="Orosz E."/>
            <person name="Ouedraogo J.P."/>
            <person name="Overkamp K.M."/>
            <person name="Park H.-S."/>
            <person name="Perrone G."/>
            <person name="Piumi F."/>
            <person name="Punt P.J."/>
            <person name="Ram A.F."/>
            <person name="Ramon A."/>
            <person name="Rauscher S."/>
            <person name="Record E."/>
            <person name="Riano-Pachon D.M."/>
            <person name="Robert V."/>
            <person name="Roehrig J."/>
            <person name="Ruller R."/>
            <person name="Salamov A."/>
            <person name="Salih N.S."/>
            <person name="Samson R.A."/>
            <person name="Sandor E."/>
            <person name="Sanguinetti M."/>
            <person name="Schuetze T."/>
            <person name="Sepcic K."/>
            <person name="Shelest E."/>
            <person name="Sherlock G."/>
            <person name="Sophianopoulou V."/>
            <person name="Squina F.M."/>
            <person name="Sun H."/>
            <person name="Susca A."/>
            <person name="Todd R.B."/>
            <person name="Tsang A."/>
            <person name="Unkles S.E."/>
            <person name="van de Wiele N."/>
            <person name="van Rossen-Uffink D."/>
            <person name="Oliveira J.V."/>
            <person name="Vesth T.C."/>
            <person name="Visser J."/>
            <person name="Yu J.-H."/>
            <person name="Zhou M."/>
            <person name="Andersen M.R."/>
            <person name="Archer D.B."/>
            <person name="Baker S.E."/>
            <person name="Benoit I."/>
            <person name="Brakhage A.A."/>
            <person name="Braus G.H."/>
            <person name="Fischer R."/>
            <person name="Frisvad J.C."/>
            <person name="Goldman G.H."/>
            <person name="Houbraken J."/>
            <person name="Oakley B."/>
            <person name="Pocsi I."/>
            <person name="Scazzocchio C."/>
            <person name="Seiboth B."/>
            <person name="vanKuyk P.A."/>
            <person name="Wortman J."/>
            <person name="Dyer P.S."/>
            <person name="Grigoriev I.V."/>
        </authorList>
    </citation>
    <scope>NUCLEOTIDE SEQUENCE [LARGE SCALE GENOMIC DNA]</scope>
    <source>
        <strain evidence="10">CBS 101740 / IMI 381727 / IBT 21946</strain>
    </source>
</reference>
<evidence type="ECO:0000313" key="9">
    <source>
        <dbReference type="EMBL" id="OJJ66725.1"/>
    </source>
</evidence>
<organism evidence="9 10">
    <name type="scientific">Aspergillus brasiliensis (strain CBS 101740 / IMI 381727 / IBT 21946)</name>
    <dbReference type="NCBI Taxonomy" id="767769"/>
    <lineage>
        <taxon>Eukaryota</taxon>
        <taxon>Fungi</taxon>
        <taxon>Dikarya</taxon>
        <taxon>Ascomycota</taxon>
        <taxon>Pezizomycotina</taxon>
        <taxon>Eurotiomycetes</taxon>
        <taxon>Eurotiomycetidae</taxon>
        <taxon>Eurotiales</taxon>
        <taxon>Aspergillaceae</taxon>
        <taxon>Aspergillus</taxon>
        <taxon>Aspergillus subgen. Circumdati</taxon>
    </lineage>
</organism>
<dbReference type="GeneID" id="93580558"/>
<feature type="region of interest" description="Disordered" evidence="7">
    <location>
        <begin position="825"/>
        <end position="871"/>
    </location>
</feature>
<dbReference type="Gene3D" id="1.10.720.30">
    <property type="entry name" value="SAP domain"/>
    <property type="match status" value="1"/>
</dbReference>
<keyword evidence="3" id="KW-0949">S-adenosyl-L-methionine</keyword>
<comment type="catalytic activity">
    <reaction evidence="6">
        <text>L-lysyl-[histone] + S-adenosyl-L-methionine = N(6)-methyl-L-lysyl-[histone] + S-adenosyl-L-homocysteine + H(+)</text>
        <dbReference type="Rhea" id="RHEA:10024"/>
        <dbReference type="Rhea" id="RHEA-COMP:9845"/>
        <dbReference type="Rhea" id="RHEA-COMP:9846"/>
        <dbReference type="ChEBI" id="CHEBI:15378"/>
        <dbReference type="ChEBI" id="CHEBI:29969"/>
        <dbReference type="ChEBI" id="CHEBI:57856"/>
        <dbReference type="ChEBI" id="CHEBI:59789"/>
        <dbReference type="ChEBI" id="CHEBI:61929"/>
    </reaction>
    <physiologicalReaction direction="left-to-right" evidence="6">
        <dbReference type="Rhea" id="RHEA:10025"/>
    </physiologicalReaction>
</comment>
<keyword evidence="1" id="KW-0489">Methyltransferase</keyword>
<dbReference type="SMART" id="SM00513">
    <property type="entry name" value="SAP"/>
    <property type="match status" value="1"/>
</dbReference>
<evidence type="ECO:0000256" key="5">
    <source>
        <dbReference type="ARBA" id="ARBA00044528"/>
    </source>
</evidence>
<dbReference type="Gene3D" id="2.170.270.10">
    <property type="entry name" value="SET domain"/>
    <property type="match status" value="1"/>
</dbReference>
<dbReference type="GO" id="GO:0032259">
    <property type="term" value="P:methylation"/>
    <property type="evidence" value="ECO:0007669"/>
    <property type="project" value="UniProtKB-KW"/>
</dbReference>
<feature type="compositionally biased region" description="Basic residues" evidence="7">
    <location>
        <begin position="858"/>
        <end position="871"/>
    </location>
</feature>
<evidence type="ECO:0000256" key="6">
    <source>
        <dbReference type="ARBA" id="ARBA00048619"/>
    </source>
</evidence>
<dbReference type="Proteomes" id="UP000184499">
    <property type="component" value="Unassembled WGS sequence"/>
</dbReference>
<dbReference type="SUPFAM" id="SSF82199">
    <property type="entry name" value="SET domain"/>
    <property type="match status" value="1"/>
</dbReference>
<dbReference type="PANTHER" id="PTHR46402">
    <property type="entry name" value="SET AND MYND DOMAIN-CONTAINING PROTEIN 5"/>
    <property type="match status" value="1"/>
</dbReference>
<dbReference type="EMBL" id="KV878697">
    <property type="protein sequence ID" value="OJJ66725.1"/>
    <property type="molecule type" value="Genomic_DNA"/>
</dbReference>
<feature type="domain" description="SAP" evidence="8">
    <location>
        <begin position="170"/>
        <end position="204"/>
    </location>
</feature>
<accession>A0A1L9U4X0</accession>
<dbReference type="STRING" id="767769.A0A1L9U4X0"/>
<dbReference type="InterPro" id="IPR001214">
    <property type="entry name" value="SET_dom"/>
</dbReference>
<feature type="compositionally biased region" description="Pro residues" evidence="7">
    <location>
        <begin position="834"/>
        <end position="857"/>
    </location>
</feature>
<dbReference type="OrthoDB" id="438641at2759"/>
<protein>
    <recommendedName>
        <fullName evidence="5">Histone-lysine N-methyltransferase SET5</fullName>
    </recommendedName>
    <alternativeName>
        <fullName evidence="4">SET domain-containing protein 5</fullName>
    </alternativeName>
</protein>
<dbReference type="InterPro" id="IPR036361">
    <property type="entry name" value="SAP_dom_sf"/>
</dbReference>
<dbReference type="AlphaFoldDB" id="A0A1L9U4X0"/>
<dbReference type="RefSeq" id="XP_067473975.1">
    <property type="nucleotide sequence ID" value="XM_067628070.1"/>
</dbReference>
<evidence type="ECO:0000256" key="2">
    <source>
        <dbReference type="ARBA" id="ARBA00022679"/>
    </source>
</evidence>
<feature type="region of interest" description="Disordered" evidence="7">
    <location>
        <begin position="1"/>
        <end position="41"/>
    </location>
</feature>
<evidence type="ECO:0000313" key="10">
    <source>
        <dbReference type="Proteomes" id="UP000184499"/>
    </source>
</evidence>
<evidence type="ECO:0000259" key="8">
    <source>
        <dbReference type="SMART" id="SM00513"/>
    </source>
</evidence>
<feature type="compositionally biased region" description="Low complexity" evidence="7">
    <location>
        <begin position="12"/>
        <end position="30"/>
    </location>
</feature>
<dbReference type="InterPro" id="IPR046341">
    <property type="entry name" value="SET_dom_sf"/>
</dbReference>
<keyword evidence="10" id="KW-1185">Reference proteome</keyword>
<evidence type="ECO:0000256" key="7">
    <source>
        <dbReference type="SAM" id="MobiDB-lite"/>
    </source>
</evidence>
<dbReference type="GO" id="GO:0042799">
    <property type="term" value="F:histone H4K20 methyltransferase activity"/>
    <property type="evidence" value="ECO:0007669"/>
    <property type="project" value="TreeGrafter"/>
</dbReference>
<proteinExistence type="predicted"/>
<evidence type="ECO:0000256" key="4">
    <source>
        <dbReference type="ARBA" id="ARBA00042380"/>
    </source>
</evidence>